<dbReference type="Proteomes" id="UP000324748">
    <property type="component" value="Unassembled WGS sequence"/>
</dbReference>
<dbReference type="InterPro" id="IPR029063">
    <property type="entry name" value="SAM-dependent_MTases_sf"/>
</dbReference>
<sequence>MPESAAQQLVKLIAKAVQDIEEDISVRIPGGTPADVNLPQVAPEENLPLTAQRRDAIRTLKAATHQLLATLMPVGLQVQELQHSYLQTVAIGIAVEGRIADLIHSIDPESSKGGVHVELLAKKAGMDPRKLTHTLRFLALRNVFCEVTPNHWGNTRSSFPLRTDSPNSQWYYLKTNRENIALPALSELPAVFLDSQGGGATSWDPSQTAFQRYYKPDCGFFEFLEKSDNGLKAEMFGKSMIEMARATSTGAADYKPFHWEKLGSNGVLVDVGGGIGGAAYDISTYLPKWKIVVQDRPEVVKHGKENYQKKCSSADIEFEESDFFSDQPAHRVGKTDAYFLRRVLHDWPFTSCVQILTRLRRSAKPTTRLLVCETGLVPGLVDSNSPILSNGGMSSSLAHSLNLCMLTLFNSEERSKEDFEEIFSSSGWKLQSVTPLASFLDWCIFEGVPNPDFH</sequence>
<dbReference type="InterPro" id="IPR036390">
    <property type="entry name" value="WH_DNA-bd_sf"/>
</dbReference>
<dbReference type="GO" id="GO:0032259">
    <property type="term" value="P:methylation"/>
    <property type="evidence" value="ECO:0007669"/>
    <property type="project" value="UniProtKB-KW"/>
</dbReference>
<dbReference type="SUPFAM" id="SSF46785">
    <property type="entry name" value="Winged helix' DNA-binding domain"/>
    <property type="match status" value="1"/>
</dbReference>
<dbReference type="AlphaFoldDB" id="A0A5B0PS25"/>
<evidence type="ECO:0000259" key="4">
    <source>
        <dbReference type="Pfam" id="PF00891"/>
    </source>
</evidence>
<dbReference type="PROSITE" id="PS51683">
    <property type="entry name" value="SAM_OMT_II"/>
    <property type="match status" value="1"/>
</dbReference>
<comment type="caution">
    <text evidence="5">The sequence shown here is derived from an EMBL/GenBank/DDBJ whole genome shotgun (WGS) entry which is preliminary data.</text>
</comment>
<reference evidence="5 6" key="1">
    <citation type="submission" date="2019-05" db="EMBL/GenBank/DDBJ databases">
        <title>Emergence of the Ug99 lineage of the wheat stem rust pathogen through somatic hybridization.</title>
        <authorList>
            <person name="Li F."/>
            <person name="Upadhyaya N.M."/>
            <person name="Sperschneider J."/>
            <person name="Matny O."/>
            <person name="Nguyen-Phuc H."/>
            <person name="Mago R."/>
            <person name="Raley C."/>
            <person name="Miller M.E."/>
            <person name="Silverstein K.A.T."/>
            <person name="Henningsen E."/>
            <person name="Hirsch C.D."/>
            <person name="Visser B."/>
            <person name="Pretorius Z.A."/>
            <person name="Steffenson B.J."/>
            <person name="Schwessinger B."/>
            <person name="Dodds P.N."/>
            <person name="Figueroa M."/>
        </authorList>
    </citation>
    <scope>NUCLEOTIDE SEQUENCE [LARGE SCALE GENOMIC DNA]</scope>
    <source>
        <strain evidence="5">21-0</strain>
    </source>
</reference>
<dbReference type="PANTHER" id="PTHR43712">
    <property type="entry name" value="PUTATIVE (AFU_ORTHOLOGUE AFUA_4G14580)-RELATED"/>
    <property type="match status" value="1"/>
</dbReference>
<dbReference type="PANTHER" id="PTHR43712:SF2">
    <property type="entry name" value="O-METHYLTRANSFERASE CICE"/>
    <property type="match status" value="1"/>
</dbReference>
<dbReference type="InterPro" id="IPR001077">
    <property type="entry name" value="COMT_C"/>
</dbReference>
<evidence type="ECO:0000256" key="2">
    <source>
        <dbReference type="ARBA" id="ARBA00022679"/>
    </source>
</evidence>
<keyword evidence="1" id="KW-0489">Methyltransferase</keyword>
<feature type="domain" description="O-methyltransferase C-terminal" evidence="4">
    <location>
        <begin position="264"/>
        <end position="428"/>
    </location>
</feature>
<dbReference type="SUPFAM" id="SSF53335">
    <property type="entry name" value="S-adenosyl-L-methionine-dependent methyltransferases"/>
    <property type="match status" value="1"/>
</dbReference>
<dbReference type="GO" id="GO:0008171">
    <property type="term" value="F:O-methyltransferase activity"/>
    <property type="evidence" value="ECO:0007669"/>
    <property type="project" value="InterPro"/>
</dbReference>
<proteinExistence type="predicted"/>
<evidence type="ECO:0000313" key="6">
    <source>
        <dbReference type="Proteomes" id="UP000324748"/>
    </source>
</evidence>
<dbReference type="InterPro" id="IPR016461">
    <property type="entry name" value="COMT-like"/>
</dbReference>
<dbReference type="OrthoDB" id="2410195at2759"/>
<keyword evidence="2" id="KW-0808">Transferase</keyword>
<protein>
    <recommendedName>
        <fullName evidence="4">O-methyltransferase C-terminal domain-containing protein</fullName>
    </recommendedName>
</protein>
<dbReference type="Pfam" id="PF00891">
    <property type="entry name" value="Methyltransf_2"/>
    <property type="match status" value="1"/>
</dbReference>
<gene>
    <name evidence="5" type="ORF">PGT21_017130</name>
</gene>
<keyword evidence="6" id="KW-1185">Reference proteome</keyword>
<dbReference type="Gene3D" id="1.10.10.10">
    <property type="entry name" value="Winged helix-like DNA-binding domain superfamily/Winged helix DNA-binding domain"/>
    <property type="match status" value="1"/>
</dbReference>
<evidence type="ECO:0000256" key="3">
    <source>
        <dbReference type="ARBA" id="ARBA00022691"/>
    </source>
</evidence>
<evidence type="ECO:0000256" key="1">
    <source>
        <dbReference type="ARBA" id="ARBA00022603"/>
    </source>
</evidence>
<organism evidence="5 6">
    <name type="scientific">Puccinia graminis f. sp. tritici</name>
    <dbReference type="NCBI Taxonomy" id="56615"/>
    <lineage>
        <taxon>Eukaryota</taxon>
        <taxon>Fungi</taxon>
        <taxon>Dikarya</taxon>
        <taxon>Basidiomycota</taxon>
        <taxon>Pucciniomycotina</taxon>
        <taxon>Pucciniomycetes</taxon>
        <taxon>Pucciniales</taxon>
        <taxon>Pucciniaceae</taxon>
        <taxon>Puccinia</taxon>
    </lineage>
</organism>
<name>A0A5B0PS25_PUCGR</name>
<dbReference type="InterPro" id="IPR036388">
    <property type="entry name" value="WH-like_DNA-bd_sf"/>
</dbReference>
<dbReference type="Gene3D" id="3.40.50.150">
    <property type="entry name" value="Vaccinia Virus protein VP39"/>
    <property type="match status" value="1"/>
</dbReference>
<dbReference type="EMBL" id="VSWC01000042">
    <property type="protein sequence ID" value="KAA1103410.1"/>
    <property type="molecule type" value="Genomic_DNA"/>
</dbReference>
<accession>A0A5B0PS25</accession>
<evidence type="ECO:0000313" key="5">
    <source>
        <dbReference type="EMBL" id="KAA1103410.1"/>
    </source>
</evidence>
<keyword evidence="3" id="KW-0949">S-adenosyl-L-methionine</keyword>